<dbReference type="EMBL" id="JACHNH010000001">
    <property type="protein sequence ID" value="MBB4765113.1"/>
    <property type="molecule type" value="Genomic_DNA"/>
</dbReference>
<feature type="domain" description="Tail specific protease" evidence="1">
    <location>
        <begin position="55"/>
        <end position="271"/>
    </location>
</feature>
<keyword evidence="3" id="KW-1185">Reference proteome</keyword>
<dbReference type="GO" id="GO:0008236">
    <property type="term" value="F:serine-type peptidase activity"/>
    <property type="evidence" value="ECO:0007669"/>
    <property type="project" value="InterPro"/>
</dbReference>
<dbReference type="SUPFAM" id="SSF52096">
    <property type="entry name" value="ClpP/crotonase"/>
    <property type="match status" value="1"/>
</dbReference>
<sequence length="292" mass="30815">MGSVVDRLVGWLPRLMPDRERADALCAVLTARFSGRRDPVTAAACAGIERVAWAYSRHLLLIFDPDGTSPADVDSPGWPAEDLSAARHRAGAVSGVRRLPDGTCVVRIDGLEPAAAALPYVDAAFALARSASRIVLDLRANGGGDPATVAAIAGWLLGDEPVHLSDVRYLDRIRQWWTPARPAGTAVPADVPVHVLVGPGTFSSGEALAYHLRVRRRVTVVGERTPGAADHVTPVRLAPTVLGLLPEARVVDTRTGTNWEGGGVRPDRECSADDALAIACGHDFASRTDGGP</sequence>
<dbReference type="PANTHER" id="PTHR11261">
    <property type="entry name" value="INTERPHOTORECEPTOR RETINOID-BINDING PROTEIN"/>
    <property type="match status" value="1"/>
</dbReference>
<accession>A0A7W7MS98</accession>
<dbReference type="Pfam" id="PF03572">
    <property type="entry name" value="Peptidase_S41"/>
    <property type="match status" value="1"/>
</dbReference>
<dbReference type="SMART" id="SM00245">
    <property type="entry name" value="TSPc"/>
    <property type="match status" value="1"/>
</dbReference>
<dbReference type="InterPro" id="IPR029045">
    <property type="entry name" value="ClpP/crotonase-like_dom_sf"/>
</dbReference>
<dbReference type="GO" id="GO:0006508">
    <property type="term" value="P:proteolysis"/>
    <property type="evidence" value="ECO:0007669"/>
    <property type="project" value="InterPro"/>
</dbReference>
<dbReference type="PANTHER" id="PTHR11261:SF3">
    <property type="entry name" value="RETINOL-BINDING PROTEIN 3"/>
    <property type="match status" value="1"/>
</dbReference>
<dbReference type="Gene3D" id="3.30.750.44">
    <property type="match status" value="1"/>
</dbReference>
<proteinExistence type="predicted"/>
<evidence type="ECO:0000259" key="1">
    <source>
        <dbReference type="SMART" id="SM00245"/>
    </source>
</evidence>
<dbReference type="RefSeq" id="WP_184996220.1">
    <property type="nucleotide sequence ID" value="NZ_BOMK01000103.1"/>
</dbReference>
<name>A0A7W7MS98_9ACTN</name>
<evidence type="ECO:0000313" key="2">
    <source>
        <dbReference type="EMBL" id="MBB4765113.1"/>
    </source>
</evidence>
<dbReference type="InterPro" id="IPR005151">
    <property type="entry name" value="Tail-specific_protease"/>
</dbReference>
<dbReference type="Proteomes" id="UP000578112">
    <property type="component" value="Unassembled WGS sequence"/>
</dbReference>
<evidence type="ECO:0000313" key="3">
    <source>
        <dbReference type="Proteomes" id="UP000578112"/>
    </source>
</evidence>
<protein>
    <recommendedName>
        <fullName evidence="1">Tail specific protease domain-containing protein</fullName>
    </recommendedName>
</protein>
<reference evidence="2 3" key="1">
    <citation type="submission" date="2020-08" db="EMBL/GenBank/DDBJ databases">
        <title>Sequencing the genomes of 1000 actinobacteria strains.</title>
        <authorList>
            <person name="Klenk H.-P."/>
        </authorList>
    </citation>
    <scope>NUCLEOTIDE SEQUENCE [LARGE SCALE GENOMIC DNA]</scope>
    <source>
        <strain evidence="2 3">DSM 43149</strain>
    </source>
</reference>
<dbReference type="Gene3D" id="3.90.226.10">
    <property type="entry name" value="2-enoyl-CoA Hydratase, Chain A, domain 1"/>
    <property type="match status" value="1"/>
</dbReference>
<gene>
    <name evidence="2" type="ORF">BJ971_005669</name>
</gene>
<comment type="caution">
    <text evidence="2">The sequence shown here is derived from an EMBL/GenBank/DDBJ whole genome shotgun (WGS) entry which is preliminary data.</text>
</comment>
<dbReference type="AlphaFoldDB" id="A0A7W7MS98"/>
<organism evidence="2 3">
    <name type="scientific">Actinoplanes digitatis</name>
    <dbReference type="NCBI Taxonomy" id="1868"/>
    <lineage>
        <taxon>Bacteria</taxon>
        <taxon>Bacillati</taxon>
        <taxon>Actinomycetota</taxon>
        <taxon>Actinomycetes</taxon>
        <taxon>Micromonosporales</taxon>
        <taxon>Micromonosporaceae</taxon>
        <taxon>Actinoplanes</taxon>
    </lineage>
</organism>